<dbReference type="AlphaFoldDB" id="A0A830BXX0"/>
<evidence type="ECO:0000256" key="3">
    <source>
        <dbReference type="PROSITE-ProRule" id="PRU00076"/>
    </source>
</evidence>
<dbReference type="CDD" id="cd00054">
    <property type="entry name" value="EGF_CA"/>
    <property type="match status" value="1"/>
</dbReference>
<keyword evidence="3" id="KW-0245">EGF-like domain</keyword>
<organism evidence="7 8">
    <name type="scientific">Phtheirospermum japonicum</name>
    <dbReference type="NCBI Taxonomy" id="374723"/>
    <lineage>
        <taxon>Eukaryota</taxon>
        <taxon>Viridiplantae</taxon>
        <taxon>Streptophyta</taxon>
        <taxon>Embryophyta</taxon>
        <taxon>Tracheophyta</taxon>
        <taxon>Spermatophyta</taxon>
        <taxon>Magnoliopsida</taxon>
        <taxon>eudicotyledons</taxon>
        <taxon>Gunneridae</taxon>
        <taxon>Pentapetalae</taxon>
        <taxon>asterids</taxon>
        <taxon>lamiids</taxon>
        <taxon>Lamiales</taxon>
        <taxon>Orobanchaceae</taxon>
        <taxon>Orobanchaceae incertae sedis</taxon>
        <taxon>Phtheirospermum</taxon>
    </lineage>
</organism>
<dbReference type="PANTHER" id="PTHR32444:SF150">
    <property type="entry name" value="NON-SPECIFIC SERINE_THREONINE PROTEIN KINASE"/>
    <property type="match status" value="1"/>
</dbReference>
<dbReference type="PANTHER" id="PTHR32444">
    <property type="entry name" value="BULB-TYPE LECTIN DOMAIN-CONTAINING PROTEIN"/>
    <property type="match status" value="1"/>
</dbReference>
<comment type="caution">
    <text evidence="3">Lacks conserved residue(s) required for the propagation of feature annotation.</text>
</comment>
<evidence type="ECO:0000259" key="6">
    <source>
        <dbReference type="PROSITE" id="PS50026"/>
    </source>
</evidence>
<keyword evidence="1" id="KW-0732">Signal</keyword>
<sequence length="306" mass="35710">MEKEIEALKQQKRTDDDIITEMRRRVSESEIRDKKLREYNTKTIEGLRRQISACAEEIKTADRVREEMSLRESENVRRVEDLRRKNSEAAETVEGLRRRISTCEEEIKTADRVREEMKVREMESKRRLEDLERQKLEADKCMKEMKARESDLRRRILEADQSTLWNDQTRNWDVTWLAPQNECDVYGTCGAYGSCNARGSPICSCLRGFEPTDAGEWESGNWTRGCRRRRELECTGGGDGDGFFRMEFMKQFNGVGADLYIRLSASELDNHKDKKLVIIIPVVVGFVAICVLIFIGWCWMVKRKGV</sequence>
<feature type="transmembrane region" description="Helical" evidence="5">
    <location>
        <begin position="276"/>
        <end position="300"/>
    </location>
</feature>
<keyword evidence="5" id="KW-0472">Membrane</keyword>
<evidence type="ECO:0000313" key="7">
    <source>
        <dbReference type="EMBL" id="GFP91369.1"/>
    </source>
</evidence>
<keyword evidence="7" id="KW-0808">Transferase</keyword>
<evidence type="ECO:0000256" key="5">
    <source>
        <dbReference type="SAM" id="Phobius"/>
    </source>
</evidence>
<accession>A0A830BXX0</accession>
<dbReference type="Pfam" id="PF00954">
    <property type="entry name" value="S_locus_glycop"/>
    <property type="match status" value="1"/>
</dbReference>
<evidence type="ECO:0000256" key="1">
    <source>
        <dbReference type="ARBA" id="ARBA00022729"/>
    </source>
</evidence>
<evidence type="ECO:0000256" key="2">
    <source>
        <dbReference type="ARBA" id="ARBA00023157"/>
    </source>
</evidence>
<keyword evidence="8" id="KW-1185">Reference proteome</keyword>
<dbReference type="OrthoDB" id="1689076at2759"/>
<dbReference type="GO" id="GO:0030246">
    <property type="term" value="F:carbohydrate binding"/>
    <property type="evidence" value="ECO:0007669"/>
    <property type="project" value="UniProtKB-KW"/>
</dbReference>
<dbReference type="PROSITE" id="PS50026">
    <property type="entry name" value="EGF_3"/>
    <property type="match status" value="1"/>
</dbReference>
<evidence type="ECO:0000256" key="4">
    <source>
        <dbReference type="SAM" id="Coils"/>
    </source>
</evidence>
<keyword evidence="7" id="KW-0430">Lectin</keyword>
<feature type="coiled-coil region" evidence="4">
    <location>
        <begin position="79"/>
        <end position="148"/>
    </location>
</feature>
<reference evidence="7" key="1">
    <citation type="submission" date="2020-07" db="EMBL/GenBank/DDBJ databases">
        <title>Ethylene signaling mediates host invasion by parasitic plants.</title>
        <authorList>
            <person name="Yoshida S."/>
        </authorList>
    </citation>
    <scope>NUCLEOTIDE SEQUENCE</scope>
    <source>
        <strain evidence="7">Okayama</strain>
    </source>
</reference>
<dbReference type="InterPro" id="IPR000742">
    <property type="entry name" value="EGF"/>
</dbReference>
<gene>
    <name evidence="7" type="ORF">PHJA_001280900</name>
</gene>
<dbReference type="EMBL" id="BMAC01000242">
    <property type="protein sequence ID" value="GFP91369.1"/>
    <property type="molecule type" value="Genomic_DNA"/>
</dbReference>
<keyword evidence="7" id="KW-0418">Kinase</keyword>
<evidence type="ECO:0000313" key="8">
    <source>
        <dbReference type="Proteomes" id="UP000653305"/>
    </source>
</evidence>
<comment type="caution">
    <text evidence="7">The sequence shown here is derived from an EMBL/GenBank/DDBJ whole genome shotgun (WGS) entry which is preliminary data.</text>
</comment>
<dbReference type="GO" id="GO:0048544">
    <property type="term" value="P:recognition of pollen"/>
    <property type="evidence" value="ECO:0007669"/>
    <property type="project" value="InterPro"/>
</dbReference>
<feature type="domain" description="EGF-like" evidence="6">
    <location>
        <begin position="179"/>
        <end position="215"/>
    </location>
</feature>
<dbReference type="InterPro" id="IPR000858">
    <property type="entry name" value="S_locus_glycoprot_dom"/>
</dbReference>
<name>A0A830BXX0_9LAMI</name>
<dbReference type="Proteomes" id="UP000653305">
    <property type="component" value="Unassembled WGS sequence"/>
</dbReference>
<keyword evidence="4" id="KW-0175">Coiled coil</keyword>
<keyword evidence="2" id="KW-1015">Disulfide bond</keyword>
<keyword evidence="7" id="KW-0675">Receptor</keyword>
<keyword evidence="5" id="KW-1133">Transmembrane helix</keyword>
<keyword evidence="5" id="KW-0812">Transmembrane</keyword>
<proteinExistence type="predicted"/>
<dbReference type="GO" id="GO:0016301">
    <property type="term" value="F:kinase activity"/>
    <property type="evidence" value="ECO:0007669"/>
    <property type="project" value="UniProtKB-KW"/>
</dbReference>
<protein>
    <submittedName>
        <fullName evidence="7">G-type lectin s-receptor-like serine/threonine-protein kinase at1g11300</fullName>
    </submittedName>
</protein>